<dbReference type="OrthoDB" id="745212at2"/>
<feature type="transmembrane region" description="Helical" evidence="1">
    <location>
        <begin position="32"/>
        <end position="52"/>
    </location>
</feature>
<keyword evidence="1" id="KW-1133">Transmembrane helix</keyword>
<accession>A0A5B8VT60</accession>
<gene>
    <name evidence="2" type="ORF">FSB76_02070</name>
</gene>
<protein>
    <submittedName>
        <fullName evidence="2">Lipopolysaccharide biosynthesis protein</fullName>
    </submittedName>
</protein>
<dbReference type="PANTHER" id="PTHR32309">
    <property type="entry name" value="TYROSINE-PROTEIN KINASE"/>
    <property type="match status" value="1"/>
</dbReference>
<organism evidence="2 3">
    <name type="scientific">Mucilaginibacter ginsenosidivorax</name>
    <dbReference type="NCBI Taxonomy" id="862126"/>
    <lineage>
        <taxon>Bacteria</taxon>
        <taxon>Pseudomonadati</taxon>
        <taxon>Bacteroidota</taxon>
        <taxon>Sphingobacteriia</taxon>
        <taxon>Sphingobacteriales</taxon>
        <taxon>Sphingobacteriaceae</taxon>
        <taxon>Mucilaginibacter</taxon>
    </lineage>
</organism>
<reference evidence="2 3" key="1">
    <citation type="journal article" date="2013" name="J. Microbiol.">
        <title>Mucilaginibacter ginsenosidivorax sp. nov., with ginsenoside converting activity isolated from sediment.</title>
        <authorList>
            <person name="Kim J.K."/>
            <person name="Choi T.E."/>
            <person name="Liu Q.M."/>
            <person name="Park H.Y."/>
            <person name="Yi T.H."/>
            <person name="Yoon M.H."/>
            <person name="Kim S.C."/>
            <person name="Im W.T."/>
        </authorList>
    </citation>
    <scope>NUCLEOTIDE SEQUENCE [LARGE SCALE GENOMIC DNA]</scope>
    <source>
        <strain evidence="2 3">KHI28</strain>
    </source>
</reference>
<dbReference type="RefSeq" id="WP_147051946.1">
    <property type="nucleotide sequence ID" value="NZ_CP042437.1"/>
</dbReference>
<keyword evidence="1" id="KW-0472">Membrane</keyword>
<dbReference type="Proteomes" id="UP000321362">
    <property type="component" value="Chromosome"/>
</dbReference>
<evidence type="ECO:0000313" key="3">
    <source>
        <dbReference type="Proteomes" id="UP000321362"/>
    </source>
</evidence>
<name>A0A5B8VT60_9SPHI</name>
<proteinExistence type="predicted"/>
<dbReference type="GO" id="GO:0005886">
    <property type="term" value="C:plasma membrane"/>
    <property type="evidence" value="ECO:0007669"/>
    <property type="project" value="TreeGrafter"/>
</dbReference>
<evidence type="ECO:0000256" key="1">
    <source>
        <dbReference type="SAM" id="Phobius"/>
    </source>
</evidence>
<dbReference type="EMBL" id="CP042437">
    <property type="protein sequence ID" value="QEC74787.1"/>
    <property type="molecule type" value="Genomic_DNA"/>
</dbReference>
<sequence length="358" mass="40187">MQEKDKTETDSIAVKEVVMKLKRLIKLLASRWTFILLWGCIMGGASLCYSIFKKDVYTGTCTFVLEDKSQGGLISQYAGLASLAGIDLPGGSDGIFSGENIFALYRSRLMIEKTLLTEADFNGKKSLLIDRFIKFNKLRTRWKNKDKIDSIAFTGDPQKFNRKQDSIVTDIVDIINKKYLDVKKSDKKLSIIEVDVKSIDELFSKEFTNKLVENVNQFYVATKTKKTFQNLQTLQRQADSVRIVLNNAISGVASAIDAAPNANPALLSLRVPSQKKQIDVQASTAIYSEIVKNLEISKISFRQEKPLIQVVDPPVLPLPVDHLGKIKAVVIGFILGLFIAIIIVLVKRTYRIIIFNFN</sequence>
<evidence type="ECO:0000313" key="2">
    <source>
        <dbReference type="EMBL" id="QEC74787.1"/>
    </source>
</evidence>
<dbReference type="AlphaFoldDB" id="A0A5B8VT60"/>
<dbReference type="GO" id="GO:0004713">
    <property type="term" value="F:protein tyrosine kinase activity"/>
    <property type="evidence" value="ECO:0007669"/>
    <property type="project" value="TreeGrafter"/>
</dbReference>
<dbReference type="PANTHER" id="PTHR32309:SF13">
    <property type="entry name" value="FERRIC ENTEROBACTIN TRANSPORT PROTEIN FEPE"/>
    <property type="match status" value="1"/>
</dbReference>
<dbReference type="KEGG" id="mgk:FSB76_02070"/>
<feature type="transmembrane region" description="Helical" evidence="1">
    <location>
        <begin position="328"/>
        <end position="346"/>
    </location>
</feature>
<dbReference type="InterPro" id="IPR050445">
    <property type="entry name" value="Bact_polysacc_biosynth/exp"/>
</dbReference>
<keyword evidence="1" id="KW-0812">Transmembrane</keyword>
<keyword evidence="3" id="KW-1185">Reference proteome</keyword>